<reference evidence="4" key="1">
    <citation type="submission" date="2025-08" db="UniProtKB">
        <authorList>
            <consortium name="RefSeq"/>
        </authorList>
    </citation>
    <scope>IDENTIFICATION</scope>
    <source>
        <tissue evidence="4">Gonad</tissue>
    </source>
</reference>
<feature type="compositionally biased region" description="Acidic residues" evidence="2">
    <location>
        <begin position="30"/>
        <end position="42"/>
    </location>
</feature>
<dbReference type="InterPro" id="IPR015943">
    <property type="entry name" value="WD40/YVTN_repeat-like_dom_sf"/>
</dbReference>
<feature type="repeat" description="WD" evidence="1">
    <location>
        <begin position="507"/>
        <end position="539"/>
    </location>
</feature>
<dbReference type="OrthoDB" id="63070at2759"/>
<feature type="repeat" description="WD" evidence="1">
    <location>
        <begin position="378"/>
        <end position="412"/>
    </location>
</feature>
<keyword evidence="1" id="KW-0853">WD repeat</keyword>
<evidence type="ECO:0000313" key="3">
    <source>
        <dbReference type="Proteomes" id="UP000515135"/>
    </source>
</evidence>
<evidence type="ECO:0000256" key="1">
    <source>
        <dbReference type="PROSITE-ProRule" id="PRU00221"/>
    </source>
</evidence>
<dbReference type="InterPro" id="IPR051859">
    <property type="entry name" value="DCAF"/>
</dbReference>
<keyword evidence="3" id="KW-1185">Reference proteome</keyword>
<dbReference type="RefSeq" id="XP_019629597.1">
    <property type="nucleotide sequence ID" value="XM_019774038.1"/>
</dbReference>
<feature type="compositionally biased region" description="Basic residues" evidence="2">
    <location>
        <begin position="566"/>
        <end position="580"/>
    </location>
</feature>
<accession>A0A6P4ZES3</accession>
<evidence type="ECO:0000313" key="4">
    <source>
        <dbReference type="RefSeq" id="XP_019629597.1"/>
    </source>
</evidence>
<feature type="compositionally biased region" description="Acidic residues" evidence="2">
    <location>
        <begin position="550"/>
        <end position="563"/>
    </location>
</feature>
<dbReference type="GO" id="GO:0080008">
    <property type="term" value="C:Cul4-RING E3 ubiquitin ligase complex"/>
    <property type="evidence" value="ECO:0007669"/>
    <property type="project" value="TreeGrafter"/>
</dbReference>
<dbReference type="InterPro" id="IPR001680">
    <property type="entry name" value="WD40_rpt"/>
</dbReference>
<dbReference type="Pfam" id="PF00400">
    <property type="entry name" value="WD40"/>
    <property type="match status" value="3"/>
</dbReference>
<dbReference type="Proteomes" id="UP000515135">
    <property type="component" value="Unplaced"/>
</dbReference>
<dbReference type="PROSITE" id="PS50294">
    <property type="entry name" value="WD_REPEATS_REGION"/>
    <property type="match status" value="3"/>
</dbReference>
<feature type="region of interest" description="Disordered" evidence="2">
    <location>
        <begin position="101"/>
        <end position="131"/>
    </location>
</feature>
<feature type="region of interest" description="Disordered" evidence="2">
    <location>
        <begin position="550"/>
        <end position="593"/>
    </location>
</feature>
<sequence>MGSRYSRNSRRPTPMEEDPEVRAGTSQETGEVEGELEADEEGVGSGPDSGDDSDSGDFDLAQVLALLLRRCKWCNCLARCRCVSSGQVRLIQTRGSGIALLRSSDSDEDDPTSCSEACCPEGDSQPDTKTLDDSDFKQEVLLATARAQSFSPPQACITRMLKQREVGLPKRCDGFTSGQCSWIGSSFVPNSMRAVAQYRHKAFCGQYSLDGSVFLSACQDQNIRLYNVANGKFQEFRTIRARDVGWSVLDTAFSPDGCYLIYSSWSDAIHLCNIYGDYETHIALDLNPSERRFCIFSLTFSSDNKEVLGGANDGCLYIYDRERNERTLRIESHEDDVNAVAYADDSSQILYSGGDDGLCRVWDRRMLSENNPNAVGTLAGHSDGITFIDSKSDARHLISNSKDQTIKLWDVRKFSPPEGLEASRRAVANQNWDYRWQPVPKRVRTSSARLAGDTSLMTYRGHGVLHTLVRCRFSPVHTTGQRFIYSGCSTGSVVVYDVLTGKIVEKLRGHKACVRDVSWHPYEPKIMSTGWDGVLGLWEWRRRIHDPLDDSDSDELWEDEEEEDRKRRKRSPRKDGKRHALSNLPSSIMGEVV</sequence>
<dbReference type="PROSITE" id="PS50082">
    <property type="entry name" value="WD_REPEATS_2"/>
    <property type="match status" value="3"/>
</dbReference>
<dbReference type="FunFam" id="2.130.10.10:FF:000115">
    <property type="entry name" value="DDB1- and CUL4-associated factor 11 isoform X1"/>
    <property type="match status" value="1"/>
</dbReference>
<dbReference type="PANTHER" id="PTHR19847">
    <property type="entry name" value="DDB1- AND CUL4-ASSOCIATED FACTOR 11"/>
    <property type="match status" value="1"/>
</dbReference>
<dbReference type="InterPro" id="IPR036322">
    <property type="entry name" value="WD40_repeat_dom_sf"/>
</dbReference>
<gene>
    <name evidence="4" type="primary">LOC109473898</name>
</gene>
<dbReference type="AlphaFoldDB" id="A0A6P4ZES3"/>
<organism evidence="3 4">
    <name type="scientific">Branchiostoma belcheri</name>
    <name type="common">Amphioxus</name>
    <dbReference type="NCBI Taxonomy" id="7741"/>
    <lineage>
        <taxon>Eukaryota</taxon>
        <taxon>Metazoa</taxon>
        <taxon>Chordata</taxon>
        <taxon>Cephalochordata</taxon>
        <taxon>Leptocardii</taxon>
        <taxon>Amphioxiformes</taxon>
        <taxon>Branchiostomatidae</taxon>
        <taxon>Branchiostoma</taxon>
    </lineage>
</organism>
<dbReference type="SMART" id="SM00320">
    <property type="entry name" value="WD40"/>
    <property type="match status" value="7"/>
</dbReference>
<dbReference type="SUPFAM" id="SSF50978">
    <property type="entry name" value="WD40 repeat-like"/>
    <property type="match status" value="1"/>
</dbReference>
<protein>
    <submittedName>
        <fullName evidence="4">DDB1- and CUL4-associated factor 11-like isoform X1</fullName>
    </submittedName>
</protein>
<feature type="region of interest" description="Disordered" evidence="2">
    <location>
        <begin position="1"/>
        <end position="56"/>
    </location>
</feature>
<evidence type="ECO:0000256" key="2">
    <source>
        <dbReference type="SAM" id="MobiDB-lite"/>
    </source>
</evidence>
<dbReference type="GO" id="GO:0043161">
    <property type="term" value="P:proteasome-mediated ubiquitin-dependent protein catabolic process"/>
    <property type="evidence" value="ECO:0007669"/>
    <property type="project" value="TreeGrafter"/>
</dbReference>
<dbReference type="Gene3D" id="2.130.10.10">
    <property type="entry name" value="YVTN repeat-like/Quinoprotein amine dehydrogenase"/>
    <property type="match status" value="2"/>
</dbReference>
<dbReference type="KEGG" id="bbel:109473898"/>
<dbReference type="FunFam" id="2.130.10.10:FF:001317">
    <property type="entry name" value="DDB1-and CUL4-associated factor"/>
    <property type="match status" value="1"/>
</dbReference>
<proteinExistence type="predicted"/>
<feature type="repeat" description="WD" evidence="1">
    <location>
        <begin position="330"/>
        <end position="363"/>
    </location>
</feature>
<name>A0A6P4ZES3_BRABE</name>
<dbReference type="PANTHER" id="PTHR19847:SF7">
    <property type="entry name" value="DDB1- AND CUL4-ASSOCIATED FACTOR 11"/>
    <property type="match status" value="1"/>
</dbReference>
<dbReference type="GeneID" id="109473898"/>